<gene>
    <name evidence="2" type="ORF">H0A36_01960</name>
</gene>
<dbReference type="RefSeq" id="WP_180566785.1">
    <property type="nucleotide sequence ID" value="NZ_JACCKB010000002.1"/>
</dbReference>
<dbReference type="PANTHER" id="PTHR46899">
    <property type="entry name" value="PROTEIN PHOSPHATASE 1 REGULATORY SUBUNIT 27"/>
    <property type="match status" value="1"/>
</dbReference>
<comment type="caution">
    <text evidence="2">The sequence shown here is derived from an EMBL/GenBank/DDBJ whole genome shotgun (WGS) entry which is preliminary data.</text>
</comment>
<dbReference type="InterPro" id="IPR002110">
    <property type="entry name" value="Ankyrin_rpt"/>
</dbReference>
<evidence type="ECO:0000313" key="3">
    <source>
        <dbReference type="Proteomes" id="UP000569732"/>
    </source>
</evidence>
<dbReference type="InterPro" id="IPR053080">
    <property type="entry name" value="PP1_regulatory_subunit_27"/>
</dbReference>
<keyword evidence="1" id="KW-0040">ANK repeat</keyword>
<dbReference type="Pfam" id="PF13857">
    <property type="entry name" value="Ank_5"/>
    <property type="match status" value="1"/>
</dbReference>
<name>A0A853HU00_9GAMM</name>
<evidence type="ECO:0000256" key="1">
    <source>
        <dbReference type="PROSITE-ProRule" id="PRU00023"/>
    </source>
</evidence>
<dbReference type="InterPro" id="IPR036770">
    <property type="entry name" value="Ankyrin_rpt-contain_sf"/>
</dbReference>
<keyword evidence="3" id="KW-1185">Reference proteome</keyword>
<dbReference type="PROSITE" id="PS50088">
    <property type="entry name" value="ANK_REPEAT"/>
    <property type="match status" value="1"/>
</dbReference>
<dbReference type="Gene3D" id="1.25.40.20">
    <property type="entry name" value="Ankyrin repeat-containing domain"/>
    <property type="match status" value="1"/>
</dbReference>
<reference evidence="2 3" key="1">
    <citation type="submission" date="2020-07" db="EMBL/GenBank/DDBJ databases">
        <title>Endozoicomonas sp. nov., isolated from sediment.</title>
        <authorList>
            <person name="Gu T."/>
        </authorList>
    </citation>
    <scope>NUCLEOTIDE SEQUENCE [LARGE SCALE GENOMIC DNA]</scope>
    <source>
        <strain evidence="2 3">SM1973</strain>
    </source>
</reference>
<accession>A0A853HU00</accession>
<dbReference type="PANTHER" id="PTHR46899:SF3">
    <property type="entry name" value="PROTEIN PHOSPHATASE 1 REGULATORY SUBUNIT 27"/>
    <property type="match status" value="1"/>
</dbReference>
<evidence type="ECO:0000313" key="2">
    <source>
        <dbReference type="EMBL" id="NYZ64753.1"/>
    </source>
</evidence>
<dbReference type="Proteomes" id="UP000569732">
    <property type="component" value="Unassembled WGS sequence"/>
</dbReference>
<sequence>MSVDELVDSLFNHDGEYSKVEEAWLSQIKEYFNLGGSITKRTSRNGWQLIHIAALNGLDRVVEWLIENGADVNAQDKQGCTPLLLAFDLDIDGAIQSGKEINFSHTKKLIDLGADQSIENNDGESLESTASAYGKKVYLIYKEELG</sequence>
<proteinExistence type="predicted"/>
<organism evidence="2 3">
    <name type="scientific">Spartinivicinus marinus</name>
    <dbReference type="NCBI Taxonomy" id="2994442"/>
    <lineage>
        <taxon>Bacteria</taxon>
        <taxon>Pseudomonadati</taxon>
        <taxon>Pseudomonadota</taxon>
        <taxon>Gammaproteobacteria</taxon>
        <taxon>Oceanospirillales</taxon>
        <taxon>Zooshikellaceae</taxon>
        <taxon>Spartinivicinus</taxon>
    </lineage>
</organism>
<dbReference type="SUPFAM" id="SSF48403">
    <property type="entry name" value="Ankyrin repeat"/>
    <property type="match status" value="1"/>
</dbReference>
<dbReference type="EMBL" id="JACCKB010000002">
    <property type="protein sequence ID" value="NYZ64753.1"/>
    <property type="molecule type" value="Genomic_DNA"/>
</dbReference>
<feature type="repeat" description="ANK" evidence="1">
    <location>
        <begin position="45"/>
        <end position="77"/>
    </location>
</feature>
<dbReference type="AlphaFoldDB" id="A0A853HU00"/>
<dbReference type="PROSITE" id="PS50297">
    <property type="entry name" value="ANK_REP_REGION"/>
    <property type="match status" value="1"/>
</dbReference>
<protein>
    <submittedName>
        <fullName evidence="2">Ankyrin repeat domain-containing protein</fullName>
    </submittedName>
</protein>
<dbReference type="SMART" id="SM00248">
    <property type="entry name" value="ANK"/>
    <property type="match status" value="2"/>
</dbReference>